<protein>
    <submittedName>
        <fullName evidence="3 4">Uncharacterized protein</fullName>
    </submittedName>
</protein>
<name>T1EZC5_HELRO</name>
<evidence type="ECO:0000313" key="4">
    <source>
        <dbReference type="EnsemblMetazoa" id="HelroP167421"/>
    </source>
</evidence>
<sequence>MRKETMENSTNTEKIAGRRNRSQQRMTPVTFLCHLLNITTFQLLQSVEDLVLWRSMVAYVLKRLDPRKKKKKEETLNLHGATQTDFFNLDHAYMPRQPFLSVSQVLIPLNAFLTFFFMSVSLFGFQLKKNFLNHIVQVT</sequence>
<proteinExistence type="predicted"/>
<dbReference type="InParanoid" id="T1EZC5"/>
<dbReference type="AlphaFoldDB" id="T1EZC5"/>
<dbReference type="HOGENOM" id="CLU_1847291_0_0_1"/>
<evidence type="ECO:0000313" key="3">
    <source>
        <dbReference type="EMBL" id="ESO10909.1"/>
    </source>
</evidence>
<reference evidence="3 5" key="2">
    <citation type="journal article" date="2013" name="Nature">
        <title>Insights into bilaterian evolution from three spiralian genomes.</title>
        <authorList>
            <person name="Simakov O."/>
            <person name="Marletaz F."/>
            <person name="Cho S.J."/>
            <person name="Edsinger-Gonzales E."/>
            <person name="Havlak P."/>
            <person name="Hellsten U."/>
            <person name="Kuo D.H."/>
            <person name="Larsson T."/>
            <person name="Lv J."/>
            <person name="Arendt D."/>
            <person name="Savage R."/>
            <person name="Osoegawa K."/>
            <person name="de Jong P."/>
            <person name="Grimwood J."/>
            <person name="Chapman J.A."/>
            <person name="Shapiro H."/>
            <person name="Aerts A."/>
            <person name="Otillar R.P."/>
            <person name="Terry A.Y."/>
            <person name="Boore J.L."/>
            <person name="Grigoriev I.V."/>
            <person name="Lindberg D.R."/>
            <person name="Seaver E.C."/>
            <person name="Weisblat D.A."/>
            <person name="Putnam N.H."/>
            <person name="Rokhsar D.S."/>
        </authorList>
    </citation>
    <scope>NUCLEOTIDE SEQUENCE</scope>
</reference>
<keyword evidence="2" id="KW-1133">Transmembrane helix</keyword>
<dbReference type="CTD" id="20201925"/>
<gene>
    <name evidence="4" type="primary">20201925</name>
    <name evidence="3" type="ORF">HELRODRAFT_167421</name>
</gene>
<evidence type="ECO:0000313" key="5">
    <source>
        <dbReference type="Proteomes" id="UP000015101"/>
    </source>
</evidence>
<organism evidence="4 5">
    <name type="scientific">Helobdella robusta</name>
    <name type="common">Californian leech</name>
    <dbReference type="NCBI Taxonomy" id="6412"/>
    <lineage>
        <taxon>Eukaryota</taxon>
        <taxon>Metazoa</taxon>
        <taxon>Spiralia</taxon>
        <taxon>Lophotrochozoa</taxon>
        <taxon>Annelida</taxon>
        <taxon>Clitellata</taxon>
        <taxon>Hirudinea</taxon>
        <taxon>Rhynchobdellida</taxon>
        <taxon>Glossiphoniidae</taxon>
        <taxon>Helobdella</taxon>
    </lineage>
</organism>
<reference evidence="4" key="3">
    <citation type="submission" date="2015-06" db="UniProtKB">
        <authorList>
            <consortium name="EnsemblMetazoa"/>
        </authorList>
    </citation>
    <scope>IDENTIFICATION</scope>
</reference>
<keyword evidence="2" id="KW-0812">Transmembrane</keyword>
<dbReference type="OrthoDB" id="8196546at2759"/>
<evidence type="ECO:0000256" key="2">
    <source>
        <dbReference type="SAM" id="Phobius"/>
    </source>
</evidence>
<dbReference type="EMBL" id="KB095858">
    <property type="protein sequence ID" value="ESO10909.1"/>
    <property type="molecule type" value="Genomic_DNA"/>
</dbReference>
<dbReference type="EnsemblMetazoa" id="HelroT167421">
    <property type="protein sequence ID" value="HelroP167421"/>
    <property type="gene ID" value="HelroG167421"/>
</dbReference>
<accession>T1EZC5</accession>
<keyword evidence="5" id="KW-1185">Reference proteome</keyword>
<feature type="transmembrane region" description="Helical" evidence="2">
    <location>
        <begin position="105"/>
        <end position="125"/>
    </location>
</feature>
<dbReference type="RefSeq" id="XP_009011178.1">
    <property type="nucleotide sequence ID" value="XM_009012930.1"/>
</dbReference>
<dbReference type="Proteomes" id="UP000015101">
    <property type="component" value="Unassembled WGS sequence"/>
</dbReference>
<dbReference type="EMBL" id="AMQM01002776">
    <property type="status" value="NOT_ANNOTATED_CDS"/>
    <property type="molecule type" value="Genomic_DNA"/>
</dbReference>
<evidence type="ECO:0000256" key="1">
    <source>
        <dbReference type="SAM" id="MobiDB-lite"/>
    </source>
</evidence>
<dbReference type="GeneID" id="20201925"/>
<keyword evidence="2" id="KW-0472">Membrane</keyword>
<reference evidence="5" key="1">
    <citation type="submission" date="2012-12" db="EMBL/GenBank/DDBJ databases">
        <authorList>
            <person name="Hellsten U."/>
            <person name="Grimwood J."/>
            <person name="Chapman J.A."/>
            <person name="Shapiro H."/>
            <person name="Aerts A."/>
            <person name="Otillar R.P."/>
            <person name="Terry A.Y."/>
            <person name="Boore J.L."/>
            <person name="Simakov O."/>
            <person name="Marletaz F."/>
            <person name="Cho S.-J."/>
            <person name="Edsinger-Gonzales E."/>
            <person name="Havlak P."/>
            <person name="Kuo D.-H."/>
            <person name="Larsson T."/>
            <person name="Lv J."/>
            <person name="Arendt D."/>
            <person name="Savage R."/>
            <person name="Osoegawa K."/>
            <person name="de Jong P."/>
            <person name="Lindberg D.R."/>
            <person name="Seaver E.C."/>
            <person name="Weisblat D.A."/>
            <person name="Putnam N.H."/>
            <person name="Grigoriev I.V."/>
            <person name="Rokhsar D.S."/>
        </authorList>
    </citation>
    <scope>NUCLEOTIDE SEQUENCE</scope>
</reference>
<dbReference type="KEGG" id="hro:HELRODRAFT_167421"/>
<feature type="region of interest" description="Disordered" evidence="1">
    <location>
        <begin position="1"/>
        <end position="22"/>
    </location>
</feature>